<dbReference type="EMBL" id="BRXX01000317">
    <property type="protein sequence ID" value="GMI04511.1"/>
    <property type="molecule type" value="Genomic_DNA"/>
</dbReference>
<evidence type="ECO:0000256" key="6">
    <source>
        <dbReference type="ARBA" id="ARBA00022603"/>
    </source>
</evidence>
<keyword evidence="10" id="KW-0560">Oxidoreductase</keyword>
<keyword evidence="15" id="KW-1185">Reference proteome</keyword>
<comment type="function">
    <text evidence="11">Bifunctional enzyme. Involved in de novo dTMP biosynthesis. Key enzyme in folate metabolism. Catalyzes an essential reaction for de novo glycine and purine synthesis, DNA precursor synthesis, and for the conversion of dUMP to dTMP.</text>
</comment>
<dbReference type="GO" id="GO:0046655">
    <property type="term" value="P:folic acid metabolic process"/>
    <property type="evidence" value="ECO:0007669"/>
    <property type="project" value="TreeGrafter"/>
</dbReference>
<dbReference type="SUPFAM" id="SSF53597">
    <property type="entry name" value="Dihydrofolate reductase-like"/>
    <property type="match status" value="1"/>
</dbReference>
<dbReference type="GO" id="GO:0046452">
    <property type="term" value="P:dihydrofolate metabolic process"/>
    <property type="evidence" value="ECO:0007669"/>
    <property type="project" value="TreeGrafter"/>
</dbReference>
<gene>
    <name evidence="14" type="ORF">TrVE_jg11781</name>
</gene>
<accession>A0A9W7F6Q0</accession>
<reference evidence="15" key="1">
    <citation type="journal article" date="2023" name="Commun. Biol.">
        <title>Genome analysis of Parmales, the sister group of diatoms, reveals the evolutionary specialization of diatoms from phago-mixotrophs to photoautotrophs.</title>
        <authorList>
            <person name="Ban H."/>
            <person name="Sato S."/>
            <person name="Yoshikawa S."/>
            <person name="Yamada K."/>
            <person name="Nakamura Y."/>
            <person name="Ichinomiya M."/>
            <person name="Sato N."/>
            <person name="Blanc-Mathieu R."/>
            <person name="Endo H."/>
            <person name="Kuwata A."/>
            <person name="Ogata H."/>
        </authorList>
    </citation>
    <scope>NUCLEOTIDE SEQUENCE [LARGE SCALE GENOMIC DNA]</scope>
    <source>
        <strain evidence="15">NIES 3699</strain>
    </source>
</reference>
<dbReference type="EC" id="2.1.1.45" evidence="2"/>
<dbReference type="GO" id="GO:0004146">
    <property type="term" value="F:dihydrofolate reductase activity"/>
    <property type="evidence" value="ECO:0007669"/>
    <property type="project" value="UniProtKB-EC"/>
</dbReference>
<dbReference type="InterPro" id="IPR017925">
    <property type="entry name" value="DHFR_CS"/>
</dbReference>
<dbReference type="GO" id="GO:0005739">
    <property type="term" value="C:mitochondrion"/>
    <property type="evidence" value="ECO:0007669"/>
    <property type="project" value="TreeGrafter"/>
</dbReference>
<keyword evidence="9" id="KW-0521">NADP</keyword>
<dbReference type="AlphaFoldDB" id="A0A9W7F6Q0"/>
<comment type="pathway">
    <text evidence="1">Cofactor biosynthesis; tetrahydrofolate biosynthesis; 5,6,7,8-tetrahydrofolate from 7,8-dihydrofolate: step 1/1.</text>
</comment>
<dbReference type="PROSITE" id="PS51330">
    <property type="entry name" value="DHFR_2"/>
    <property type="match status" value="1"/>
</dbReference>
<evidence type="ECO:0000313" key="14">
    <source>
        <dbReference type="EMBL" id="GMI04511.1"/>
    </source>
</evidence>
<evidence type="ECO:0000313" key="15">
    <source>
        <dbReference type="Proteomes" id="UP001165160"/>
    </source>
</evidence>
<evidence type="ECO:0000256" key="8">
    <source>
        <dbReference type="ARBA" id="ARBA00022727"/>
    </source>
</evidence>
<evidence type="ECO:0000256" key="4">
    <source>
        <dbReference type="ARBA" id="ARBA00019798"/>
    </source>
</evidence>
<evidence type="ECO:0000256" key="12">
    <source>
        <dbReference type="RuleBase" id="RU004474"/>
    </source>
</evidence>
<dbReference type="CDD" id="cd00209">
    <property type="entry name" value="DHFR"/>
    <property type="match status" value="1"/>
</dbReference>
<comment type="similarity">
    <text evidence="12">Belongs to the dihydrofolate reductase family.</text>
</comment>
<dbReference type="EC" id="1.5.1.3" evidence="3"/>
<evidence type="ECO:0000256" key="9">
    <source>
        <dbReference type="ARBA" id="ARBA00022857"/>
    </source>
</evidence>
<dbReference type="InterPro" id="IPR024072">
    <property type="entry name" value="DHFR-like_dom_sf"/>
</dbReference>
<keyword evidence="5" id="KW-0554">One-carbon metabolism</keyword>
<dbReference type="Gene3D" id="3.40.430.10">
    <property type="entry name" value="Dihydrofolate Reductase, subunit A"/>
    <property type="match status" value="1"/>
</dbReference>
<dbReference type="GO" id="GO:0046654">
    <property type="term" value="P:tetrahydrofolate biosynthetic process"/>
    <property type="evidence" value="ECO:0007669"/>
    <property type="project" value="InterPro"/>
</dbReference>
<dbReference type="Pfam" id="PF00186">
    <property type="entry name" value="DHFR_1"/>
    <property type="match status" value="1"/>
</dbReference>
<dbReference type="GO" id="GO:0004799">
    <property type="term" value="F:thymidylate synthase activity"/>
    <property type="evidence" value="ECO:0007669"/>
    <property type="project" value="UniProtKB-EC"/>
</dbReference>
<proteinExistence type="inferred from homology"/>
<dbReference type="GO" id="GO:0009165">
    <property type="term" value="P:nucleotide biosynthetic process"/>
    <property type="evidence" value="ECO:0007669"/>
    <property type="project" value="UniProtKB-KW"/>
</dbReference>
<sequence>MNGFGIIAACTKRARVIGQNGGIPWVLREDRDYFKRVTKDAALLMGRATWEESNIHLPHSRATIVMSRDASFRDSINKIPNVSTVSSFCEALDAANKLITSDTVAPDAVWVVGGEAVYERALTHSLVRELHLTEIDLAAEEEEKIISAKRVARFPSEELWSEMYSKLDTVEGAKSGLDGLPTYNFNRYIANST</sequence>
<dbReference type="Proteomes" id="UP001165160">
    <property type="component" value="Unassembled WGS sequence"/>
</dbReference>
<dbReference type="InterPro" id="IPR012259">
    <property type="entry name" value="DHFR"/>
</dbReference>
<evidence type="ECO:0000256" key="7">
    <source>
        <dbReference type="ARBA" id="ARBA00022679"/>
    </source>
</evidence>
<evidence type="ECO:0000256" key="3">
    <source>
        <dbReference type="ARBA" id="ARBA00012856"/>
    </source>
</evidence>
<evidence type="ECO:0000256" key="2">
    <source>
        <dbReference type="ARBA" id="ARBA00011947"/>
    </source>
</evidence>
<evidence type="ECO:0000256" key="5">
    <source>
        <dbReference type="ARBA" id="ARBA00022563"/>
    </source>
</evidence>
<protein>
    <recommendedName>
        <fullName evidence="4">Bifunctional dihydrofolate reductase-thymidylate synthase</fullName>
        <ecNumber evidence="3">1.5.1.3</ecNumber>
        <ecNumber evidence="2">2.1.1.45</ecNumber>
    </recommendedName>
</protein>
<name>A0A9W7F6Q0_9STRA</name>
<dbReference type="PROSITE" id="PS00075">
    <property type="entry name" value="DHFR_1"/>
    <property type="match status" value="1"/>
</dbReference>
<dbReference type="PANTHER" id="PTHR48069">
    <property type="entry name" value="DIHYDROFOLATE REDUCTASE"/>
    <property type="match status" value="1"/>
</dbReference>
<dbReference type="GO" id="GO:0050661">
    <property type="term" value="F:NADP binding"/>
    <property type="evidence" value="ECO:0007669"/>
    <property type="project" value="InterPro"/>
</dbReference>
<evidence type="ECO:0000256" key="11">
    <source>
        <dbReference type="ARBA" id="ARBA00025154"/>
    </source>
</evidence>
<dbReference type="InterPro" id="IPR001796">
    <property type="entry name" value="DHFR_dom"/>
</dbReference>
<dbReference type="GO" id="GO:0032259">
    <property type="term" value="P:methylation"/>
    <property type="evidence" value="ECO:0007669"/>
    <property type="project" value="UniProtKB-KW"/>
</dbReference>
<keyword evidence="7" id="KW-0808">Transferase</keyword>
<dbReference type="GO" id="GO:0006730">
    <property type="term" value="P:one-carbon metabolic process"/>
    <property type="evidence" value="ECO:0007669"/>
    <property type="project" value="UniProtKB-KW"/>
</dbReference>
<feature type="domain" description="DHFR" evidence="13">
    <location>
        <begin position="3"/>
        <end position="190"/>
    </location>
</feature>
<dbReference type="PANTHER" id="PTHR48069:SF3">
    <property type="entry name" value="DIHYDROFOLATE REDUCTASE"/>
    <property type="match status" value="1"/>
</dbReference>
<organism evidence="14 15">
    <name type="scientific">Triparma verrucosa</name>
    <dbReference type="NCBI Taxonomy" id="1606542"/>
    <lineage>
        <taxon>Eukaryota</taxon>
        <taxon>Sar</taxon>
        <taxon>Stramenopiles</taxon>
        <taxon>Ochrophyta</taxon>
        <taxon>Bolidophyceae</taxon>
        <taxon>Parmales</taxon>
        <taxon>Triparmaceae</taxon>
        <taxon>Triparma</taxon>
    </lineage>
</organism>
<evidence type="ECO:0000259" key="13">
    <source>
        <dbReference type="PROSITE" id="PS51330"/>
    </source>
</evidence>
<evidence type="ECO:0000256" key="1">
    <source>
        <dbReference type="ARBA" id="ARBA00004903"/>
    </source>
</evidence>
<keyword evidence="6" id="KW-0489">Methyltransferase</keyword>
<evidence type="ECO:0000256" key="10">
    <source>
        <dbReference type="ARBA" id="ARBA00023002"/>
    </source>
</evidence>
<dbReference type="PRINTS" id="PR00070">
    <property type="entry name" value="DHFR"/>
</dbReference>
<comment type="caution">
    <text evidence="14">The sequence shown here is derived from an EMBL/GenBank/DDBJ whole genome shotgun (WGS) entry which is preliminary data.</text>
</comment>
<keyword evidence="8" id="KW-0545">Nucleotide biosynthesis</keyword>